<evidence type="ECO:0000256" key="1">
    <source>
        <dbReference type="SAM" id="MobiDB-lite"/>
    </source>
</evidence>
<evidence type="ECO:0000313" key="3">
    <source>
        <dbReference type="Proteomes" id="UP000677054"/>
    </source>
</evidence>
<evidence type="ECO:0000313" key="2">
    <source>
        <dbReference type="EMBL" id="CAD7240853.1"/>
    </source>
</evidence>
<keyword evidence="3" id="KW-1185">Reference proteome</keyword>
<proteinExistence type="predicted"/>
<protein>
    <submittedName>
        <fullName evidence="2">Uncharacterized protein</fullName>
    </submittedName>
</protein>
<organism evidence="2">
    <name type="scientific">Darwinula stevensoni</name>
    <dbReference type="NCBI Taxonomy" id="69355"/>
    <lineage>
        <taxon>Eukaryota</taxon>
        <taxon>Metazoa</taxon>
        <taxon>Ecdysozoa</taxon>
        <taxon>Arthropoda</taxon>
        <taxon>Crustacea</taxon>
        <taxon>Oligostraca</taxon>
        <taxon>Ostracoda</taxon>
        <taxon>Podocopa</taxon>
        <taxon>Podocopida</taxon>
        <taxon>Darwinulocopina</taxon>
        <taxon>Darwinuloidea</taxon>
        <taxon>Darwinulidae</taxon>
        <taxon>Darwinula</taxon>
    </lineage>
</organism>
<dbReference type="EMBL" id="LR899585">
    <property type="protein sequence ID" value="CAD7240853.1"/>
    <property type="molecule type" value="Genomic_DNA"/>
</dbReference>
<gene>
    <name evidence="2" type="ORF">DSTB1V02_LOCUS858</name>
</gene>
<dbReference type="AlphaFoldDB" id="A0A7R8ZXS6"/>
<dbReference type="EMBL" id="CAJPEV010000068">
    <property type="protein sequence ID" value="CAG0880007.1"/>
    <property type="molecule type" value="Genomic_DNA"/>
</dbReference>
<dbReference type="Proteomes" id="UP000677054">
    <property type="component" value="Unassembled WGS sequence"/>
</dbReference>
<dbReference type="OrthoDB" id="6373466at2759"/>
<sequence length="191" mass="22272">MIAQYGAISMSPMAIPLLPSSGEKQRQLREESMKTPVRKKDKSQDALPISSLYRTWTTKRIFPAWHSKKMSLCLFLIVVATLTQVEGLRRVKRGQYDQSISTYVNDRTCYWNEPCKEEFQNAFRCRCPGWSYCRGPGKYYNAHCAMSGTGYIWMQEPPPIRAPWVRRKPWNKAQSRHPGPRTYRSVDDHSF</sequence>
<name>A0A7R8ZXS6_9CRUS</name>
<feature type="region of interest" description="Disordered" evidence="1">
    <location>
        <begin position="171"/>
        <end position="191"/>
    </location>
</feature>
<accession>A0A7R8ZXS6</accession>
<reference evidence="2" key="1">
    <citation type="submission" date="2020-11" db="EMBL/GenBank/DDBJ databases">
        <authorList>
            <person name="Tran Van P."/>
        </authorList>
    </citation>
    <scope>NUCLEOTIDE SEQUENCE</scope>
</reference>